<protein>
    <recommendedName>
        <fullName evidence="1">PoNi C-terminal domain-containing protein</fullName>
    </recommendedName>
</protein>
<reference evidence="2 3" key="1">
    <citation type="submission" date="2020-08" db="EMBL/GenBank/DDBJ databases">
        <title>Genomic Encyclopedia of Type Strains, Phase IV (KMG-IV): sequencing the most valuable type-strain genomes for metagenomic binning, comparative biology and taxonomic classification.</title>
        <authorList>
            <person name="Goeker M."/>
        </authorList>
    </citation>
    <scope>NUCLEOTIDE SEQUENCE [LARGE SCALE GENOMIC DNA]</scope>
    <source>
        <strain evidence="2 3">DSM 27165</strain>
    </source>
</reference>
<dbReference type="InterPro" id="IPR028983">
    <property type="entry name" value="PA2201-like_C"/>
</dbReference>
<dbReference type="Gene3D" id="1.10.3920.10">
    <property type="entry name" value="PA2201 C-terminal domain-like"/>
    <property type="match status" value="1"/>
</dbReference>
<dbReference type="EMBL" id="JACHHY010000010">
    <property type="protein sequence ID" value="MBB5018635.1"/>
    <property type="molecule type" value="Genomic_DNA"/>
</dbReference>
<proteinExistence type="predicted"/>
<dbReference type="SUPFAM" id="SSF140731">
    <property type="entry name" value="PA2201 C-terminal domain-like"/>
    <property type="match status" value="1"/>
</dbReference>
<evidence type="ECO:0000313" key="2">
    <source>
        <dbReference type="EMBL" id="MBB5018635.1"/>
    </source>
</evidence>
<comment type="caution">
    <text evidence="2">The sequence shown here is derived from an EMBL/GenBank/DDBJ whole genome shotgun (WGS) entry which is preliminary data.</text>
</comment>
<dbReference type="Pfam" id="PF08929">
    <property type="entry name" value="PoNi_C"/>
    <property type="match status" value="1"/>
</dbReference>
<feature type="domain" description="PoNi C-terminal" evidence="1">
    <location>
        <begin position="101"/>
        <end position="209"/>
    </location>
</feature>
<name>A0A840MMD3_9PROT</name>
<dbReference type="Proteomes" id="UP000575898">
    <property type="component" value="Unassembled WGS sequence"/>
</dbReference>
<evidence type="ECO:0000313" key="3">
    <source>
        <dbReference type="Proteomes" id="UP000575898"/>
    </source>
</evidence>
<dbReference type="InterPro" id="IPR015025">
    <property type="entry name" value="PoNi_C"/>
</dbReference>
<keyword evidence="3" id="KW-1185">Reference proteome</keyword>
<gene>
    <name evidence="2" type="ORF">HNQ59_001926</name>
</gene>
<sequence>MADVYATYAFDLFNYWQLRYTGGESIVVLRQEIDQVMDLYEKKALFEREAKADPTYPAFDLAYLDDYVRYVGLLSLAILLHREDLIPRLHGLIVGSEYDQDDALVEELLSRYLPGRPYLDTFYHDEPYEPLLDATAGDTAEERLADLKTYLKKWYGGMKGTGWYNAHKGMTDEGGGGYDGYWAWEAGAIAYLHGIDDTTIDSMYYPKDLVAYARAGGPPPADTQLA</sequence>
<evidence type="ECO:0000259" key="1">
    <source>
        <dbReference type="Pfam" id="PF08929"/>
    </source>
</evidence>
<organism evidence="2 3">
    <name type="scientific">Chitinivorax tropicus</name>
    <dbReference type="NCBI Taxonomy" id="714531"/>
    <lineage>
        <taxon>Bacteria</taxon>
        <taxon>Pseudomonadati</taxon>
        <taxon>Pseudomonadota</taxon>
        <taxon>Betaproteobacteria</taxon>
        <taxon>Chitinivorax</taxon>
    </lineage>
</organism>
<dbReference type="AlphaFoldDB" id="A0A840MMD3"/>
<accession>A0A840MMD3</accession>